<sequence length="380" mass="42383">MKNTWSKIITTVMLSAALFGANSNTMQASAIAFKDVSSSFWGYSNIQWAIENKVVDGYPDGSFKPNQNVEQAEFIAMLIRAFQPSDFDPTSETGEWSVPYTRYANKMGWSLRTPSSLGGHTSSIYLNRGMVAEYLANATGKKYSMDDSIQYLLDLGLSDGKTDNSLSGFQKGDQVTRTEAITFIQRLKKQLNTLQASPSTEEKYVPQWKAEAVQTDATINLTANTSMYQAPSDKTKKLGELSPQSLKAFEKWNNWYHINAWMGDAWVYVTPENSADFNVIDPNDKRAAANVKTTWDGIRNSGVNVDVLLKEAPFKKNDIKFDILIYNEDGTLNTGVRNCVLENMSVGGIQSFYRQYSGYIPNNAKIVLQITSITEAKAQP</sequence>
<dbReference type="EMBL" id="WHOA01000180">
    <property type="protein sequence ID" value="NOU74693.1"/>
    <property type="molecule type" value="Genomic_DNA"/>
</dbReference>
<feature type="signal peptide" evidence="1">
    <location>
        <begin position="1"/>
        <end position="28"/>
    </location>
</feature>
<proteinExistence type="predicted"/>
<evidence type="ECO:0000259" key="2">
    <source>
        <dbReference type="PROSITE" id="PS51272"/>
    </source>
</evidence>
<evidence type="ECO:0000313" key="4">
    <source>
        <dbReference type="Proteomes" id="UP000616779"/>
    </source>
</evidence>
<name>A0ABX1Y3Y8_9BACL</name>
<dbReference type="PROSITE" id="PS51272">
    <property type="entry name" value="SLH"/>
    <property type="match status" value="1"/>
</dbReference>
<feature type="domain" description="SLH" evidence="2">
    <location>
        <begin position="29"/>
        <end position="92"/>
    </location>
</feature>
<dbReference type="RefSeq" id="WP_171646092.1">
    <property type="nucleotide sequence ID" value="NZ_WHOA01000180.1"/>
</dbReference>
<dbReference type="Pfam" id="PF00395">
    <property type="entry name" value="SLH"/>
    <property type="match status" value="1"/>
</dbReference>
<organism evidence="3 4">
    <name type="scientific">Paenibacillus phytorum</name>
    <dbReference type="NCBI Taxonomy" id="2654977"/>
    <lineage>
        <taxon>Bacteria</taxon>
        <taxon>Bacillati</taxon>
        <taxon>Bacillota</taxon>
        <taxon>Bacilli</taxon>
        <taxon>Bacillales</taxon>
        <taxon>Paenibacillaceae</taxon>
        <taxon>Paenibacillus</taxon>
    </lineage>
</organism>
<dbReference type="PANTHER" id="PTHR43308">
    <property type="entry name" value="OUTER MEMBRANE PROTEIN ALPHA-RELATED"/>
    <property type="match status" value="1"/>
</dbReference>
<protein>
    <recommendedName>
        <fullName evidence="2">SLH domain-containing protein</fullName>
    </recommendedName>
</protein>
<comment type="caution">
    <text evidence="3">The sequence shown here is derived from an EMBL/GenBank/DDBJ whole genome shotgun (WGS) entry which is preliminary data.</text>
</comment>
<dbReference type="Proteomes" id="UP000616779">
    <property type="component" value="Unassembled WGS sequence"/>
</dbReference>
<gene>
    <name evidence="3" type="ORF">GC098_25455</name>
</gene>
<evidence type="ECO:0000256" key="1">
    <source>
        <dbReference type="SAM" id="SignalP"/>
    </source>
</evidence>
<dbReference type="PANTHER" id="PTHR43308:SF5">
    <property type="entry name" value="S-LAYER PROTEIN _ PEPTIDOGLYCAN ENDO-BETA-N-ACETYLGLUCOSAMINIDASE"/>
    <property type="match status" value="1"/>
</dbReference>
<dbReference type="InterPro" id="IPR051465">
    <property type="entry name" value="Cell_Envelope_Struct_Comp"/>
</dbReference>
<reference evidence="3 4" key="1">
    <citation type="submission" date="2019-10" db="EMBL/GenBank/DDBJ databases">
        <title>Description of Paenibacillus terrestris sp. nov.</title>
        <authorList>
            <person name="Carlier A."/>
            <person name="Qi S."/>
        </authorList>
    </citation>
    <scope>NUCLEOTIDE SEQUENCE [LARGE SCALE GENOMIC DNA]</scope>
    <source>
        <strain evidence="3 4">LMG 31458</strain>
    </source>
</reference>
<keyword evidence="1" id="KW-0732">Signal</keyword>
<dbReference type="InterPro" id="IPR001119">
    <property type="entry name" value="SLH_dom"/>
</dbReference>
<evidence type="ECO:0000313" key="3">
    <source>
        <dbReference type="EMBL" id="NOU74693.1"/>
    </source>
</evidence>
<feature type="chain" id="PRO_5047150986" description="SLH domain-containing protein" evidence="1">
    <location>
        <begin position="29"/>
        <end position="380"/>
    </location>
</feature>
<accession>A0ABX1Y3Y8</accession>
<keyword evidence="4" id="KW-1185">Reference proteome</keyword>